<dbReference type="InterPro" id="IPR036645">
    <property type="entry name" value="Elafin-like_sf"/>
</dbReference>
<evidence type="ECO:0000313" key="8">
    <source>
        <dbReference type="EMBL" id="KAK9405057.1"/>
    </source>
</evidence>
<organism evidence="8 9">
    <name type="scientific">Crotalus adamanteus</name>
    <name type="common">Eastern diamondback rattlesnake</name>
    <dbReference type="NCBI Taxonomy" id="8729"/>
    <lineage>
        <taxon>Eukaryota</taxon>
        <taxon>Metazoa</taxon>
        <taxon>Chordata</taxon>
        <taxon>Craniata</taxon>
        <taxon>Vertebrata</taxon>
        <taxon>Euteleostomi</taxon>
        <taxon>Lepidosauria</taxon>
        <taxon>Squamata</taxon>
        <taxon>Bifurcata</taxon>
        <taxon>Unidentata</taxon>
        <taxon>Episquamata</taxon>
        <taxon>Toxicofera</taxon>
        <taxon>Serpentes</taxon>
        <taxon>Colubroidea</taxon>
        <taxon>Viperidae</taxon>
        <taxon>Crotalinae</taxon>
        <taxon>Crotalus</taxon>
    </lineage>
</organism>
<keyword evidence="3" id="KW-0044">Antibiotic</keyword>
<keyword evidence="2" id="KW-0929">Antimicrobial</keyword>
<evidence type="ECO:0000256" key="3">
    <source>
        <dbReference type="ARBA" id="ARBA00023022"/>
    </source>
</evidence>
<dbReference type="Pfam" id="PF00095">
    <property type="entry name" value="WAP"/>
    <property type="match status" value="1"/>
</dbReference>
<protein>
    <submittedName>
        <fullName evidence="8">Waprin-Phi1-like</fullName>
    </submittedName>
</protein>
<dbReference type="CDD" id="cd00199">
    <property type="entry name" value="WAP"/>
    <property type="match status" value="1"/>
</dbReference>
<dbReference type="GO" id="GO:0030414">
    <property type="term" value="F:peptidase inhibitor activity"/>
    <property type="evidence" value="ECO:0007669"/>
    <property type="project" value="InterPro"/>
</dbReference>
<evidence type="ECO:0000256" key="4">
    <source>
        <dbReference type="ARBA" id="ARBA00023157"/>
    </source>
</evidence>
<evidence type="ECO:0000256" key="1">
    <source>
        <dbReference type="ARBA" id="ARBA00002473"/>
    </source>
</evidence>
<comment type="caution">
    <text evidence="8">The sequence shown here is derived from an EMBL/GenBank/DDBJ whole genome shotgun (WGS) entry which is preliminary data.</text>
</comment>
<accession>A0AAW1BUJ9</accession>
<proteinExistence type="inferred from homology"/>
<gene>
    <name evidence="8" type="ORF">NXF25_009884</name>
</gene>
<evidence type="ECO:0000313" key="9">
    <source>
        <dbReference type="Proteomes" id="UP001474421"/>
    </source>
</evidence>
<dbReference type="GO" id="GO:0005576">
    <property type="term" value="C:extracellular region"/>
    <property type="evidence" value="ECO:0007669"/>
    <property type="project" value="InterPro"/>
</dbReference>
<dbReference type="SMART" id="SM00217">
    <property type="entry name" value="WAP"/>
    <property type="match status" value="1"/>
</dbReference>
<dbReference type="InterPro" id="IPR008197">
    <property type="entry name" value="WAP_dom"/>
</dbReference>
<comment type="function">
    <text evidence="1">Damages membranes of susceptible bacteria. Has no hemolytic activity. Not toxic to mice. Does not inhibit the proteinases elastase and cathepsin G.</text>
</comment>
<dbReference type="GO" id="GO:0042742">
    <property type="term" value="P:defense response to bacterium"/>
    <property type="evidence" value="ECO:0007669"/>
    <property type="project" value="UniProtKB-KW"/>
</dbReference>
<dbReference type="Proteomes" id="UP001474421">
    <property type="component" value="Unassembled WGS sequence"/>
</dbReference>
<comment type="similarity">
    <text evidence="5">Belongs to the venom waprin family.</text>
</comment>
<name>A0AAW1BUJ9_CROAD</name>
<feature type="domain" description="WAP" evidence="7">
    <location>
        <begin position="143"/>
        <end position="191"/>
    </location>
</feature>
<reference evidence="8 9" key="1">
    <citation type="journal article" date="2024" name="Proc. Natl. Acad. Sci. U.S.A.">
        <title>The genetic regulatory architecture and epigenomic basis for age-related changes in rattlesnake venom.</title>
        <authorList>
            <person name="Hogan M.P."/>
            <person name="Holding M.L."/>
            <person name="Nystrom G.S."/>
            <person name="Colston T.J."/>
            <person name="Bartlett D.A."/>
            <person name="Mason A.J."/>
            <person name="Ellsworth S.A."/>
            <person name="Rautsaw R.M."/>
            <person name="Lawrence K.C."/>
            <person name="Strickland J.L."/>
            <person name="He B."/>
            <person name="Fraser P."/>
            <person name="Margres M.J."/>
            <person name="Gilbert D.M."/>
            <person name="Gibbs H.L."/>
            <person name="Parkinson C.L."/>
            <person name="Rokyta D.R."/>
        </authorList>
    </citation>
    <scope>NUCLEOTIDE SEQUENCE [LARGE SCALE GENOMIC DNA]</scope>
    <source>
        <strain evidence="8">DRR0105</strain>
    </source>
</reference>
<keyword evidence="9" id="KW-1185">Reference proteome</keyword>
<dbReference type="FunFam" id="4.10.75.10:FF:000001">
    <property type="entry name" value="Anosmin 1"/>
    <property type="match status" value="1"/>
</dbReference>
<sequence length="211" mass="22266">MKDPLNEQEQSHGQNGATCTCKDARAHHPLTRKAGLRAGPLGHLKLPDIAEAGRAKNPEARGRVKRVPVFSFPSPPPSLPLCQPHLGELKAWPEAGRIPQLPSGTTTMTPRRGSCPLLLFSLVGLLVTCAQEPDTARQNTTAAAEKAGICPQAELETPNGNCTEECQSDASCEGNQKCCQTGCGTSCQIPDGIPKGFLLVPAALPLINSGY</sequence>
<keyword evidence="4" id="KW-1015">Disulfide bond</keyword>
<dbReference type="SUPFAM" id="SSF57256">
    <property type="entry name" value="Elafin-like"/>
    <property type="match status" value="1"/>
</dbReference>
<feature type="region of interest" description="Disordered" evidence="6">
    <location>
        <begin position="1"/>
        <end position="21"/>
    </location>
</feature>
<dbReference type="Gene3D" id="4.10.75.10">
    <property type="entry name" value="Elafin-like"/>
    <property type="match status" value="1"/>
</dbReference>
<feature type="compositionally biased region" description="Polar residues" evidence="6">
    <location>
        <begin position="7"/>
        <end position="18"/>
    </location>
</feature>
<dbReference type="PROSITE" id="PS51390">
    <property type="entry name" value="WAP"/>
    <property type="match status" value="1"/>
</dbReference>
<dbReference type="EMBL" id="JAOTOJ010000003">
    <property type="protein sequence ID" value="KAK9405057.1"/>
    <property type="molecule type" value="Genomic_DNA"/>
</dbReference>
<evidence type="ECO:0000259" key="7">
    <source>
        <dbReference type="PROSITE" id="PS51390"/>
    </source>
</evidence>
<evidence type="ECO:0000256" key="6">
    <source>
        <dbReference type="SAM" id="MobiDB-lite"/>
    </source>
</evidence>
<evidence type="ECO:0000256" key="5">
    <source>
        <dbReference type="ARBA" id="ARBA00035122"/>
    </source>
</evidence>
<dbReference type="PRINTS" id="PR00003">
    <property type="entry name" value="4DISULPHCORE"/>
</dbReference>
<dbReference type="AlphaFoldDB" id="A0AAW1BUJ9"/>
<evidence type="ECO:0000256" key="2">
    <source>
        <dbReference type="ARBA" id="ARBA00022529"/>
    </source>
</evidence>